<dbReference type="Proteomes" id="UP001212997">
    <property type="component" value="Unassembled WGS sequence"/>
</dbReference>
<organism evidence="2 3">
    <name type="scientific">Meripilus lineatus</name>
    <dbReference type="NCBI Taxonomy" id="2056292"/>
    <lineage>
        <taxon>Eukaryota</taxon>
        <taxon>Fungi</taxon>
        <taxon>Dikarya</taxon>
        <taxon>Basidiomycota</taxon>
        <taxon>Agaricomycotina</taxon>
        <taxon>Agaricomycetes</taxon>
        <taxon>Polyporales</taxon>
        <taxon>Meripilaceae</taxon>
        <taxon>Meripilus</taxon>
    </lineage>
</organism>
<keyword evidence="3" id="KW-1185">Reference proteome</keyword>
<gene>
    <name evidence="2" type="ORF">NLI96_g12423</name>
</gene>
<reference evidence="2" key="1">
    <citation type="submission" date="2022-07" db="EMBL/GenBank/DDBJ databases">
        <title>Genome Sequence of Physisporinus lineatus.</title>
        <authorList>
            <person name="Buettner E."/>
        </authorList>
    </citation>
    <scope>NUCLEOTIDE SEQUENCE</scope>
    <source>
        <strain evidence="2">VT162</strain>
    </source>
</reference>
<dbReference type="AlphaFoldDB" id="A0AAD5UPW4"/>
<accession>A0AAD5UPW4</accession>
<feature type="region of interest" description="Disordered" evidence="1">
    <location>
        <begin position="1"/>
        <end position="21"/>
    </location>
</feature>
<proteinExistence type="predicted"/>
<sequence length="75" mass="8281">MPNGTHAVVEHPNPKNVPTLTPGTVAPEIMASWFSACITHPMNRKTAPEDEVAVVLRGLQDPLIKAWYEPDFECI</sequence>
<name>A0AAD5UPW4_9APHY</name>
<comment type="caution">
    <text evidence="2">The sequence shown here is derived from an EMBL/GenBank/DDBJ whole genome shotgun (WGS) entry which is preliminary data.</text>
</comment>
<evidence type="ECO:0000313" key="2">
    <source>
        <dbReference type="EMBL" id="KAJ3474502.1"/>
    </source>
</evidence>
<protein>
    <submittedName>
        <fullName evidence="2">Uncharacterized protein</fullName>
    </submittedName>
</protein>
<evidence type="ECO:0000313" key="3">
    <source>
        <dbReference type="Proteomes" id="UP001212997"/>
    </source>
</evidence>
<dbReference type="EMBL" id="JANAWD010001047">
    <property type="protein sequence ID" value="KAJ3474502.1"/>
    <property type="molecule type" value="Genomic_DNA"/>
</dbReference>
<evidence type="ECO:0000256" key="1">
    <source>
        <dbReference type="SAM" id="MobiDB-lite"/>
    </source>
</evidence>